<dbReference type="EMBL" id="PJNI01000001">
    <property type="protein sequence ID" value="PKR81843.1"/>
    <property type="molecule type" value="Genomic_DNA"/>
</dbReference>
<proteinExistence type="predicted"/>
<keyword evidence="2" id="KW-1185">Reference proteome</keyword>
<protein>
    <submittedName>
        <fullName evidence="1">Uncharacterized protein</fullName>
    </submittedName>
</protein>
<name>A0A2I0R5I8_9FLAO</name>
<dbReference type="AlphaFoldDB" id="A0A2I0R5I8"/>
<dbReference type="Proteomes" id="UP000236654">
    <property type="component" value="Unassembled WGS sequence"/>
</dbReference>
<evidence type="ECO:0000313" key="2">
    <source>
        <dbReference type="Proteomes" id="UP000236654"/>
    </source>
</evidence>
<comment type="caution">
    <text evidence="1">The sequence shown here is derived from an EMBL/GenBank/DDBJ whole genome shotgun (WGS) entry which is preliminary data.</text>
</comment>
<organism evidence="1 2">
    <name type="scientific">Brumimicrobium salinarum</name>
    <dbReference type="NCBI Taxonomy" id="2058658"/>
    <lineage>
        <taxon>Bacteria</taxon>
        <taxon>Pseudomonadati</taxon>
        <taxon>Bacteroidota</taxon>
        <taxon>Flavobacteriia</taxon>
        <taxon>Flavobacteriales</taxon>
        <taxon>Crocinitomicaceae</taxon>
        <taxon>Brumimicrobium</taxon>
    </lineage>
</organism>
<gene>
    <name evidence="1" type="ORF">CW751_00450</name>
</gene>
<reference evidence="1 2" key="1">
    <citation type="submission" date="2017-12" db="EMBL/GenBank/DDBJ databases">
        <title>The draft genome sequence of Brumimicrobium saltpan LHR20.</title>
        <authorList>
            <person name="Do Z.-J."/>
            <person name="Luo H.-R."/>
        </authorList>
    </citation>
    <scope>NUCLEOTIDE SEQUENCE [LARGE SCALE GENOMIC DNA]</scope>
    <source>
        <strain evidence="1 2">LHR20</strain>
    </source>
</reference>
<accession>A0A2I0R5I8</accession>
<evidence type="ECO:0000313" key="1">
    <source>
        <dbReference type="EMBL" id="PKR81843.1"/>
    </source>
</evidence>
<sequence length="191" mass="22092">MLPVDKMKLPFIGIAGYNSWPGYTPFKFTHENDNVTMAPHIYDMWKTTIRVKNHMNGEDVINTLSDTWGGWKHGMGKAENDGIFKKYAVEQQNYISSNKKMAVGYVYNRTYNVKTRGIGSPCSNINMDPKYNTPRNTEWNYVKNSEQLRVTNLKTHTKYRIYWYSAFRAGDGYLKSDCIETNKKMGTGELP</sequence>